<accession>A0A7L4ZN57</accession>
<dbReference type="OrthoDB" id="9842482at2"/>
<dbReference type="AlphaFoldDB" id="A0A7L4ZN57"/>
<proteinExistence type="predicted"/>
<reference evidence="1 2" key="1">
    <citation type="journal article" date="2013" name="Int. J. Syst. Evol. Microbiol.">
        <title>Kordia antarctica sp. nov., isolated from Antarctic seawater.</title>
        <authorList>
            <person name="Baek K."/>
            <person name="Choi A."/>
            <person name="Kang I."/>
            <person name="Lee K."/>
            <person name="Cho J.C."/>
        </authorList>
    </citation>
    <scope>NUCLEOTIDE SEQUENCE [LARGE SCALE GENOMIC DNA]</scope>
    <source>
        <strain evidence="1 2">IMCC3317</strain>
    </source>
</reference>
<dbReference type="EMBL" id="CP019288">
    <property type="protein sequence ID" value="QHI38045.1"/>
    <property type="molecule type" value="Genomic_DNA"/>
</dbReference>
<name>A0A7L4ZN57_9FLAO</name>
<keyword evidence="2" id="KW-1185">Reference proteome</keyword>
<evidence type="ECO:0000313" key="1">
    <source>
        <dbReference type="EMBL" id="QHI38045.1"/>
    </source>
</evidence>
<organism evidence="1 2">
    <name type="scientific">Kordia antarctica</name>
    <dbReference type="NCBI Taxonomy" id="1218801"/>
    <lineage>
        <taxon>Bacteria</taxon>
        <taxon>Pseudomonadati</taxon>
        <taxon>Bacteroidota</taxon>
        <taxon>Flavobacteriia</taxon>
        <taxon>Flavobacteriales</taxon>
        <taxon>Flavobacteriaceae</taxon>
        <taxon>Kordia</taxon>
    </lineage>
</organism>
<sequence length="138" mass="16470">MEQTKQHFSNLQLYLEYCFSKEQNVTPEMVKQAKAEYRKIYQSRYRKRYREQYVQVTFRVDKSVHDMFIEIAKQKNIKVTALLKQRAIQQQQASNDVGAIRESLLSLLDNIEEAIHEDETIQLTEVLQQLITIYELLP</sequence>
<gene>
    <name evidence="1" type="ORF">IMCC3317_34290</name>
</gene>
<dbReference type="Proteomes" id="UP000464657">
    <property type="component" value="Chromosome"/>
</dbReference>
<dbReference type="RefSeq" id="WP_160130612.1">
    <property type="nucleotide sequence ID" value="NZ_CP019288.1"/>
</dbReference>
<dbReference type="KEGG" id="kan:IMCC3317_34290"/>
<protein>
    <submittedName>
        <fullName evidence="1">Uncharacterized protein</fullName>
    </submittedName>
</protein>
<evidence type="ECO:0000313" key="2">
    <source>
        <dbReference type="Proteomes" id="UP000464657"/>
    </source>
</evidence>